<dbReference type="EMBL" id="BSNN01000004">
    <property type="protein sequence ID" value="GLQ35316.1"/>
    <property type="molecule type" value="Genomic_DNA"/>
</dbReference>
<keyword evidence="2" id="KW-0479">Metal-binding</keyword>
<dbReference type="InterPro" id="IPR000891">
    <property type="entry name" value="PYR_CT"/>
</dbReference>
<evidence type="ECO:0000256" key="2">
    <source>
        <dbReference type="ARBA" id="ARBA00022723"/>
    </source>
</evidence>
<organism evidence="5 6">
    <name type="scientific">Amylibacter marinus</name>
    <dbReference type="NCBI Taxonomy" id="1475483"/>
    <lineage>
        <taxon>Bacteria</taxon>
        <taxon>Pseudomonadati</taxon>
        <taxon>Pseudomonadota</taxon>
        <taxon>Alphaproteobacteria</taxon>
        <taxon>Rhodobacterales</taxon>
        <taxon>Paracoccaceae</taxon>
        <taxon>Amylibacter</taxon>
    </lineage>
</organism>
<dbReference type="RefSeq" id="WP_284377599.1">
    <property type="nucleotide sequence ID" value="NZ_BSNN01000004.1"/>
</dbReference>
<sequence length="288" mass="30401">MSDTVTIFEVGPRDGLQNESNLVPAAQKIALIDLLSRSGLRQIEATSFVSPKWVPQMADAAEVMAGISRVDDVTYSVLTPNMRGLTAALEARADSAAIFGAASESFSQKNINCSIKESLARFRPVSEAALSAGIGLRGYVSCVVACPYEGTIQPDAVRDVALQMLDMGCHEISLGDTIGKGGSDDIRRLLDVVARDIDGALLAGHYHDTDGNALVNVEASLDYGLRVFDSAIGGLGGCPYAPGAKGNLSTLSLFDMLSDKGWDTGLDRDALIQAEQFIATAIASEKEQ</sequence>
<dbReference type="PANTHER" id="PTHR42738:SF7">
    <property type="entry name" value="HYDROXYMETHYLGLUTARYL-COA LYASE"/>
    <property type="match status" value="1"/>
</dbReference>
<dbReference type="Pfam" id="PF00682">
    <property type="entry name" value="HMGL-like"/>
    <property type="match status" value="1"/>
</dbReference>
<feature type="domain" description="Pyruvate carboxyltransferase" evidence="4">
    <location>
        <begin position="5"/>
        <end position="272"/>
    </location>
</feature>
<evidence type="ECO:0000256" key="1">
    <source>
        <dbReference type="ARBA" id="ARBA00009405"/>
    </source>
</evidence>
<dbReference type="Proteomes" id="UP001156694">
    <property type="component" value="Unassembled WGS sequence"/>
</dbReference>
<accession>A0ABQ5VVS7</accession>
<comment type="similarity">
    <text evidence="1">Belongs to the HMG-CoA lyase family.</text>
</comment>
<protein>
    <submittedName>
        <fullName evidence="5">Hydroxymethylglutaryl-CoA lyase</fullName>
    </submittedName>
</protein>
<evidence type="ECO:0000313" key="6">
    <source>
        <dbReference type="Proteomes" id="UP001156694"/>
    </source>
</evidence>
<dbReference type="CDD" id="cd07938">
    <property type="entry name" value="DRE_TIM_HMGL"/>
    <property type="match status" value="1"/>
</dbReference>
<dbReference type="InterPro" id="IPR013785">
    <property type="entry name" value="Aldolase_TIM"/>
</dbReference>
<dbReference type="Gene3D" id="3.20.20.70">
    <property type="entry name" value="Aldolase class I"/>
    <property type="match status" value="1"/>
</dbReference>
<keyword evidence="6" id="KW-1185">Reference proteome</keyword>
<comment type="caution">
    <text evidence="5">The sequence shown here is derived from an EMBL/GenBank/DDBJ whole genome shotgun (WGS) entry which is preliminary data.</text>
</comment>
<dbReference type="PROSITE" id="PS50991">
    <property type="entry name" value="PYR_CT"/>
    <property type="match status" value="1"/>
</dbReference>
<dbReference type="InterPro" id="IPR043594">
    <property type="entry name" value="HMGL"/>
</dbReference>
<dbReference type="PANTHER" id="PTHR42738">
    <property type="entry name" value="HYDROXYMETHYLGLUTARYL-COA LYASE"/>
    <property type="match status" value="1"/>
</dbReference>
<evidence type="ECO:0000256" key="3">
    <source>
        <dbReference type="ARBA" id="ARBA00023239"/>
    </source>
</evidence>
<evidence type="ECO:0000313" key="5">
    <source>
        <dbReference type="EMBL" id="GLQ35316.1"/>
    </source>
</evidence>
<dbReference type="NCBIfam" id="NF004283">
    <property type="entry name" value="PRK05692.1"/>
    <property type="match status" value="1"/>
</dbReference>
<dbReference type="SUPFAM" id="SSF51569">
    <property type="entry name" value="Aldolase"/>
    <property type="match status" value="1"/>
</dbReference>
<keyword evidence="3 5" id="KW-0456">Lyase</keyword>
<gene>
    <name evidence="5" type="ORF">GCM10007939_15990</name>
</gene>
<dbReference type="GO" id="GO:0016829">
    <property type="term" value="F:lyase activity"/>
    <property type="evidence" value="ECO:0007669"/>
    <property type="project" value="UniProtKB-KW"/>
</dbReference>
<name>A0ABQ5VVS7_9RHOB</name>
<proteinExistence type="inferred from homology"/>
<reference evidence="6" key="1">
    <citation type="journal article" date="2019" name="Int. J. Syst. Evol. Microbiol.">
        <title>The Global Catalogue of Microorganisms (GCM) 10K type strain sequencing project: providing services to taxonomists for standard genome sequencing and annotation.</title>
        <authorList>
            <consortium name="The Broad Institute Genomics Platform"/>
            <consortium name="The Broad Institute Genome Sequencing Center for Infectious Disease"/>
            <person name="Wu L."/>
            <person name="Ma J."/>
        </authorList>
    </citation>
    <scope>NUCLEOTIDE SEQUENCE [LARGE SCALE GENOMIC DNA]</scope>
    <source>
        <strain evidence="6">NBRC 110140</strain>
    </source>
</reference>
<evidence type="ECO:0000259" key="4">
    <source>
        <dbReference type="PROSITE" id="PS50991"/>
    </source>
</evidence>